<dbReference type="GO" id="GO:0016567">
    <property type="term" value="P:protein ubiquitination"/>
    <property type="evidence" value="ECO:0007669"/>
    <property type="project" value="InterPro"/>
</dbReference>
<sequence>MVDPVVAGDGSSYERSAIEEWFRRGHRLSPTTNLRLPHINLIPNITLRKVIQSLQQELPEYQWARIASRQEAQDIQQILEALERNSPNPPLRQTGSSLPSAPPVDAAISGQALCGYTVGDAHPDTARLLVPRENGPSCCKRCCTGFCKCASRCFAMAMFLAVVTAMALALLVTLEMI</sequence>
<dbReference type="SUPFAM" id="SSF57850">
    <property type="entry name" value="RING/U-box"/>
    <property type="match status" value="1"/>
</dbReference>
<dbReference type="CDD" id="cd16655">
    <property type="entry name" value="RING-Ubox_WDSUB1-like"/>
    <property type="match status" value="1"/>
</dbReference>
<dbReference type="SMART" id="SM00504">
    <property type="entry name" value="Ubox"/>
    <property type="match status" value="1"/>
</dbReference>
<comment type="caution">
    <text evidence="3">The sequence shown here is derived from an EMBL/GenBank/DDBJ whole genome shotgun (WGS) entry which is preliminary data.</text>
</comment>
<accession>A0A813GFJ6</accession>
<keyword evidence="1" id="KW-0812">Transmembrane</keyword>
<evidence type="ECO:0000313" key="3">
    <source>
        <dbReference type="EMBL" id="CAE8624996.1"/>
    </source>
</evidence>
<dbReference type="PROSITE" id="PS51698">
    <property type="entry name" value="U_BOX"/>
    <property type="match status" value="1"/>
</dbReference>
<proteinExistence type="predicted"/>
<feature type="domain" description="U-box" evidence="2">
    <location>
        <begin position="1"/>
        <end position="61"/>
    </location>
</feature>
<dbReference type="InterPro" id="IPR052085">
    <property type="entry name" value="WD-SAM-U-box"/>
</dbReference>
<feature type="transmembrane region" description="Helical" evidence="1">
    <location>
        <begin position="154"/>
        <end position="174"/>
    </location>
</feature>
<dbReference type="InterPro" id="IPR013083">
    <property type="entry name" value="Znf_RING/FYVE/PHD"/>
</dbReference>
<dbReference type="Gene3D" id="3.30.40.10">
    <property type="entry name" value="Zinc/RING finger domain, C3HC4 (zinc finger)"/>
    <property type="match status" value="1"/>
</dbReference>
<name>A0A813GFJ6_POLGL</name>
<keyword evidence="1" id="KW-1133">Transmembrane helix</keyword>
<dbReference type="PANTHER" id="PTHR46573:SF1">
    <property type="entry name" value="WD REPEAT, SAM AND U-BOX DOMAIN-CONTAINING PROTEIN 1"/>
    <property type="match status" value="1"/>
</dbReference>
<reference evidence="3" key="1">
    <citation type="submission" date="2021-02" db="EMBL/GenBank/DDBJ databases">
        <authorList>
            <person name="Dougan E. K."/>
            <person name="Rhodes N."/>
            <person name="Thang M."/>
            <person name="Chan C."/>
        </authorList>
    </citation>
    <scope>NUCLEOTIDE SEQUENCE</scope>
</reference>
<organism evidence="3 4">
    <name type="scientific">Polarella glacialis</name>
    <name type="common">Dinoflagellate</name>
    <dbReference type="NCBI Taxonomy" id="89957"/>
    <lineage>
        <taxon>Eukaryota</taxon>
        <taxon>Sar</taxon>
        <taxon>Alveolata</taxon>
        <taxon>Dinophyceae</taxon>
        <taxon>Suessiales</taxon>
        <taxon>Suessiaceae</taxon>
        <taxon>Polarella</taxon>
    </lineage>
</organism>
<dbReference type="AlphaFoldDB" id="A0A813GFJ6"/>
<dbReference type="Proteomes" id="UP000626109">
    <property type="component" value="Unassembled WGS sequence"/>
</dbReference>
<dbReference type="Pfam" id="PF04564">
    <property type="entry name" value="U-box"/>
    <property type="match status" value="1"/>
</dbReference>
<dbReference type="InterPro" id="IPR003613">
    <property type="entry name" value="Ubox_domain"/>
</dbReference>
<evidence type="ECO:0000313" key="4">
    <source>
        <dbReference type="Proteomes" id="UP000626109"/>
    </source>
</evidence>
<protein>
    <recommendedName>
        <fullName evidence="2">U-box domain-containing protein</fullName>
    </recommendedName>
</protein>
<dbReference type="EMBL" id="CAJNNW010000217">
    <property type="protein sequence ID" value="CAE8624996.1"/>
    <property type="molecule type" value="Genomic_DNA"/>
</dbReference>
<evidence type="ECO:0000259" key="2">
    <source>
        <dbReference type="PROSITE" id="PS51698"/>
    </source>
</evidence>
<evidence type="ECO:0000256" key="1">
    <source>
        <dbReference type="SAM" id="Phobius"/>
    </source>
</evidence>
<keyword evidence="1" id="KW-0472">Membrane</keyword>
<dbReference type="GO" id="GO:0004842">
    <property type="term" value="F:ubiquitin-protein transferase activity"/>
    <property type="evidence" value="ECO:0007669"/>
    <property type="project" value="InterPro"/>
</dbReference>
<gene>
    <name evidence="3" type="ORF">PGLA2088_LOCUS367</name>
</gene>
<dbReference type="PANTHER" id="PTHR46573">
    <property type="entry name" value="WD REPEAT, SAM AND U-BOX DOMAIN-CONTAINING PROTEIN 1"/>
    <property type="match status" value="1"/>
</dbReference>